<proteinExistence type="predicted"/>
<comment type="caution">
    <text evidence="1">The sequence shown here is derived from an EMBL/GenBank/DDBJ whole genome shotgun (WGS) entry which is preliminary data.</text>
</comment>
<sequence>MDKLKPPHELKIAGGNLADRWERFLERFRWYLAAVGEDGSEDKKKVAILLTVAGAEAQKCFVHSRTNPQTAVGNQPAVPAETAEQFNTVVRKFTEFCVPRKNVIYERYVFHTRETR</sequence>
<dbReference type="AlphaFoldDB" id="A0AAD9UL42"/>
<evidence type="ECO:0000313" key="2">
    <source>
        <dbReference type="Proteomes" id="UP001209878"/>
    </source>
</evidence>
<keyword evidence="2" id="KW-1185">Reference proteome</keyword>
<dbReference type="Proteomes" id="UP001209878">
    <property type="component" value="Unassembled WGS sequence"/>
</dbReference>
<evidence type="ECO:0000313" key="1">
    <source>
        <dbReference type="EMBL" id="KAK2193257.1"/>
    </source>
</evidence>
<reference evidence="1" key="1">
    <citation type="journal article" date="2023" name="Mol. Biol. Evol.">
        <title>Third-Generation Sequencing Reveals the Adaptive Role of the Epigenome in Three Deep-Sea Polychaetes.</title>
        <authorList>
            <person name="Perez M."/>
            <person name="Aroh O."/>
            <person name="Sun Y."/>
            <person name="Lan Y."/>
            <person name="Juniper S.K."/>
            <person name="Young C.R."/>
            <person name="Angers B."/>
            <person name="Qian P.Y."/>
        </authorList>
    </citation>
    <scope>NUCLEOTIDE SEQUENCE</scope>
    <source>
        <strain evidence="1">R07B-5</strain>
    </source>
</reference>
<protein>
    <submittedName>
        <fullName evidence="1">Uncharacterized protein</fullName>
    </submittedName>
</protein>
<name>A0AAD9UL42_RIDPI</name>
<dbReference type="EMBL" id="JAODUO010000015">
    <property type="protein sequence ID" value="KAK2193257.1"/>
    <property type="molecule type" value="Genomic_DNA"/>
</dbReference>
<organism evidence="1 2">
    <name type="scientific">Ridgeia piscesae</name>
    <name type="common">Tubeworm</name>
    <dbReference type="NCBI Taxonomy" id="27915"/>
    <lineage>
        <taxon>Eukaryota</taxon>
        <taxon>Metazoa</taxon>
        <taxon>Spiralia</taxon>
        <taxon>Lophotrochozoa</taxon>
        <taxon>Annelida</taxon>
        <taxon>Polychaeta</taxon>
        <taxon>Sedentaria</taxon>
        <taxon>Canalipalpata</taxon>
        <taxon>Sabellida</taxon>
        <taxon>Siboglinidae</taxon>
        <taxon>Ridgeia</taxon>
    </lineage>
</organism>
<gene>
    <name evidence="1" type="ORF">NP493_16g06066</name>
</gene>
<accession>A0AAD9UL42</accession>